<feature type="domain" description="SLC26A/SulP transporter" evidence="6">
    <location>
        <begin position="11"/>
        <end position="386"/>
    </location>
</feature>
<evidence type="ECO:0000256" key="5">
    <source>
        <dbReference type="SAM" id="Phobius"/>
    </source>
</evidence>
<dbReference type="AlphaFoldDB" id="A0A8J3E7N1"/>
<feature type="transmembrane region" description="Helical" evidence="5">
    <location>
        <begin position="84"/>
        <end position="104"/>
    </location>
</feature>
<name>A0A8J3E7N1_9PROT</name>
<feature type="transmembrane region" description="Helical" evidence="5">
    <location>
        <begin position="202"/>
        <end position="222"/>
    </location>
</feature>
<feature type="transmembrane region" description="Helical" evidence="5">
    <location>
        <begin position="373"/>
        <end position="390"/>
    </location>
</feature>
<organism evidence="7 8">
    <name type="scientific">Aliidongia dinghuensis</name>
    <dbReference type="NCBI Taxonomy" id="1867774"/>
    <lineage>
        <taxon>Bacteria</taxon>
        <taxon>Pseudomonadati</taxon>
        <taxon>Pseudomonadota</taxon>
        <taxon>Alphaproteobacteria</taxon>
        <taxon>Rhodospirillales</taxon>
        <taxon>Dongiaceae</taxon>
        <taxon>Aliidongia</taxon>
    </lineage>
</organism>
<dbReference type="EMBL" id="BMJQ01000022">
    <property type="protein sequence ID" value="GGF45665.1"/>
    <property type="molecule type" value="Genomic_DNA"/>
</dbReference>
<dbReference type="RefSeq" id="WP_189051889.1">
    <property type="nucleotide sequence ID" value="NZ_BMJQ01000022.1"/>
</dbReference>
<proteinExistence type="predicted"/>
<evidence type="ECO:0000256" key="4">
    <source>
        <dbReference type="ARBA" id="ARBA00023136"/>
    </source>
</evidence>
<evidence type="ECO:0000256" key="1">
    <source>
        <dbReference type="ARBA" id="ARBA00004141"/>
    </source>
</evidence>
<keyword evidence="4 5" id="KW-0472">Membrane</keyword>
<reference evidence="7" key="2">
    <citation type="submission" date="2020-09" db="EMBL/GenBank/DDBJ databases">
        <authorList>
            <person name="Sun Q."/>
            <person name="Zhou Y."/>
        </authorList>
    </citation>
    <scope>NUCLEOTIDE SEQUENCE</scope>
    <source>
        <strain evidence="7">CGMCC 1.15725</strain>
    </source>
</reference>
<dbReference type="InterPro" id="IPR001902">
    <property type="entry name" value="SLC26A/SulP_fam"/>
</dbReference>
<dbReference type="GO" id="GO:0055085">
    <property type="term" value="P:transmembrane transport"/>
    <property type="evidence" value="ECO:0007669"/>
    <property type="project" value="InterPro"/>
</dbReference>
<feature type="transmembrane region" description="Helical" evidence="5">
    <location>
        <begin position="116"/>
        <end position="136"/>
    </location>
</feature>
<dbReference type="InterPro" id="IPR036513">
    <property type="entry name" value="STAS_dom_sf"/>
</dbReference>
<gene>
    <name evidence="7" type="ORF">GCM10011611_60160</name>
</gene>
<comment type="subcellular location">
    <subcellularLocation>
        <location evidence="1">Membrane</location>
        <topology evidence="1">Multi-pass membrane protein</topology>
    </subcellularLocation>
</comment>
<evidence type="ECO:0000313" key="7">
    <source>
        <dbReference type="EMBL" id="GGF45665.1"/>
    </source>
</evidence>
<reference evidence="7" key="1">
    <citation type="journal article" date="2014" name="Int. J. Syst. Evol. Microbiol.">
        <title>Complete genome sequence of Corynebacterium casei LMG S-19264T (=DSM 44701T), isolated from a smear-ripened cheese.</title>
        <authorList>
            <consortium name="US DOE Joint Genome Institute (JGI-PGF)"/>
            <person name="Walter F."/>
            <person name="Albersmeier A."/>
            <person name="Kalinowski J."/>
            <person name="Ruckert C."/>
        </authorList>
    </citation>
    <scope>NUCLEOTIDE SEQUENCE</scope>
    <source>
        <strain evidence="7">CGMCC 1.15725</strain>
    </source>
</reference>
<dbReference type="Pfam" id="PF00916">
    <property type="entry name" value="Sulfate_transp"/>
    <property type="match status" value="1"/>
</dbReference>
<sequence>MGRPEAFSRLLARDLPASLVVFLVALPLCMGIAIASGVPPEKGLLTGIIGGLIVGMLAGSPLQVSGPAAGLAVIVVELVRQHGPGMLGPVLLVAGALQILAGGLRLGQWFRAISPALVHGMLAGIGILIVLAQFHVMLDAKPQPSGLANLQAIPDALANAFVLPSVPPAGGGPAMAGTVGLATILAMLAWDRLKPAPLRLVPGALVGVMAGAILAAASGWPIQRVATAANLMDAVTWPAWRDLARLGEPDILVSCCVVALIASTETLLSAAAVDRMHTGPRSRFNRELAAQGIGNMLCGLIGALPMTGVIVRSSANVQAGAVSRASTILHGLWLLVLVALLPGLLHLVPTAALAGVLVITGWRLVSVQHVRSLAKYGAAPVAIYLVTVLVIVTTDLLTGVLVGLVLTILQVLLKATRLQVRLAGDPQANEVALELHGAATFIGLPQLARTLDAVPAGAALRLKIDRLTYIDHTCLELLEDWAHQSAAKGCRLIVDWAALKERYRAAGALAVP</sequence>
<keyword evidence="8" id="KW-1185">Reference proteome</keyword>
<dbReference type="Gene3D" id="3.30.750.24">
    <property type="entry name" value="STAS domain"/>
    <property type="match status" value="1"/>
</dbReference>
<feature type="transmembrane region" description="Helical" evidence="5">
    <location>
        <begin position="15"/>
        <end position="36"/>
    </location>
</feature>
<evidence type="ECO:0000256" key="2">
    <source>
        <dbReference type="ARBA" id="ARBA00022692"/>
    </source>
</evidence>
<feature type="transmembrane region" description="Helical" evidence="5">
    <location>
        <begin position="43"/>
        <end position="64"/>
    </location>
</feature>
<evidence type="ECO:0000256" key="3">
    <source>
        <dbReference type="ARBA" id="ARBA00022989"/>
    </source>
</evidence>
<feature type="transmembrane region" description="Helical" evidence="5">
    <location>
        <begin position="331"/>
        <end position="361"/>
    </location>
</feature>
<feature type="transmembrane region" description="Helical" evidence="5">
    <location>
        <begin position="396"/>
        <end position="413"/>
    </location>
</feature>
<dbReference type="InterPro" id="IPR011547">
    <property type="entry name" value="SLC26A/SulP_dom"/>
</dbReference>
<accession>A0A8J3E7N1</accession>
<protein>
    <submittedName>
        <fullName evidence="7">Sulfate transporter</fullName>
    </submittedName>
</protein>
<dbReference type="Proteomes" id="UP000646365">
    <property type="component" value="Unassembled WGS sequence"/>
</dbReference>
<feature type="transmembrane region" description="Helical" evidence="5">
    <location>
        <begin position="293"/>
        <end position="311"/>
    </location>
</feature>
<evidence type="ECO:0000313" key="8">
    <source>
        <dbReference type="Proteomes" id="UP000646365"/>
    </source>
</evidence>
<feature type="transmembrane region" description="Helical" evidence="5">
    <location>
        <begin position="251"/>
        <end position="273"/>
    </location>
</feature>
<dbReference type="GO" id="GO:0016020">
    <property type="term" value="C:membrane"/>
    <property type="evidence" value="ECO:0007669"/>
    <property type="project" value="UniProtKB-SubCell"/>
</dbReference>
<comment type="caution">
    <text evidence="7">The sequence shown here is derived from an EMBL/GenBank/DDBJ whole genome shotgun (WGS) entry which is preliminary data.</text>
</comment>
<keyword evidence="2 5" id="KW-0812">Transmembrane</keyword>
<dbReference type="PANTHER" id="PTHR11814">
    <property type="entry name" value="SULFATE TRANSPORTER"/>
    <property type="match status" value="1"/>
</dbReference>
<evidence type="ECO:0000259" key="6">
    <source>
        <dbReference type="Pfam" id="PF00916"/>
    </source>
</evidence>
<feature type="transmembrane region" description="Helical" evidence="5">
    <location>
        <begin position="171"/>
        <end position="190"/>
    </location>
</feature>
<keyword evidence="3 5" id="KW-1133">Transmembrane helix</keyword>